<keyword evidence="8" id="KW-0325">Glycoprotein</keyword>
<protein>
    <submittedName>
        <fullName evidence="12">Uncharacterized protein</fullName>
    </submittedName>
</protein>
<sequence>MKLFTLIIKLFILLCNISYVKTTEKAEDSKIECAPAGFTKCRDEMQCIDKRWMCDGRVDCVDKSDEDPKICKRSMRKVHMEGSFPLGAGGCLSKWFACRDGGCVAPKLVCNGKRDCRDNSDEGAFCNLFTSLTRVEGKEIVH</sequence>
<dbReference type="InterPro" id="IPR051221">
    <property type="entry name" value="LDLR-related"/>
</dbReference>
<dbReference type="SUPFAM" id="SSF57424">
    <property type="entry name" value="LDL receptor-like module"/>
    <property type="match status" value="2"/>
</dbReference>
<evidence type="ECO:0000313" key="11">
    <source>
        <dbReference type="Proteomes" id="UP000887575"/>
    </source>
</evidence>
<keyword evidence="3" id="KW-0677">Repeat</keyword>
<evidence type="ECO:0000256" key="8">
    <source>
        <dbReference type="ARBA" id="ARBA00023180"/>
    </source>
</evidence>
<dbReference type="PROSITE" id="PS50068">
    <property type="entry name" value="LDLRA_2"/>
    <property type="match status" value="2"/>
</dbReference>
<keyword evidence="10" id="KW-0732">Signal</keyword>
<keyword evidence="2" id="KW-0812">Transmembrane</keyword>
<feature type="disulfide bond" evidence="9">
    <location>
        <begin position="91"/>
        <end position="103"/>
    </location>
</feature>
<comment type="subcellular location">
    <subcellularLocation>
        <location evidence="1">Membrane</location>
        <topology evidence="1">Single-pass membrane protein</topology>
    </subcellularLocation>
</comment>
<name>A0AAF3F4A7_9BILA</name>
<dbReference type="AlphaFoldDB" id="A0AAF3F4A7"/>
<dbReference type="PRINTS" id="PR00261">
    <property type="entry name" value="LDLRECEPTOR"/>
</dbReference>
<comment type="caution">
    <text evidence="9">Lacks conserved residue(s) required for the propagation of feature annotation.</text>
</comment>
<dbReference type="InterPro" id="IPR036055">
    <property type="entry name" value="LDL_receptor-like_sf"/>
</dbReference>
<evidence type="ECO:0000256" key="6">
    <source>
        <dbReference type="ARBA" id="ARBA00023157"/>
    </source>
</evidence>
<keyword evidence="7" id="KW-0675">Receptor</keyword>
<dbReference type="PROSITE" id="PS01209">
    <property type="entry name" value="LDLRA_1"/>
    <property type="match status" value="1"/>
</dbReference>
<evidence type="ECO:0000256" key="5">
    <source>
        <dbReference type="ARBA" id="ARBA00023136"/>
    </source>
</evidence>
<keyword evidence="5" id="KW-0472">Membrane</keyword>
<accession>A0AAF3F4A7</accession>
<keyword evidence="6 9" id="KW-1015">Disulfide bond</keyword>
<dbReference type="InterPro" id="IPR023415">
    <property type="entry name" value="LDLR_class-A_CS"/>
</dbReference>
<dbReference type="Pfam" id="PF00057">
    <property type="entry name" value="Ldl_recept_a"/>
    <property type="match status" value="2"/>
</dbReference>
<feature type="disulfide bond" evidence="9">
    <location>
        <begin position="98"/>
        <end position="116"/>
    </location>
</feature>
<evidence type="ECO:0000313" key="12">
    <source>
        <dbReference type="WBParaSite" id="MBELARI_LOCUS21406"/>
    </source>
</evidence>
<reference evidence="12" key="1">
    <citation type="submission" date="2024-02" db="UniProtKB">
        <authorList>
            <consortium name="WormBaseParasite"/>
        </authorList>
    </citation>
    <scope>IDENTIFICATION</scope>
</reference>
<dbReference type="GO" id="GO:0043235">
    <property type="term" value="C:receptor complex"/>
    <property type="evidence" value="ECO:0007669"/>
    <property type="project" value="TreeGrafter"/>
</dbReference>
<evidence type="ECO:0000256" key="9">
    <source>
        <dbReference type="PROSITE-ProRule" id="PRU00124"/>
    </source>
</evidence>
<evidence type="ECO:0000256" key="1">
    <source>
        <dbReference type="ARBA" id="ARBA00004167"/>
    </source>
</evidence>
<dbReference type="InterPro" id="IPR002172">
    <property type="entry name" value="LDrepeatLR_classA_rpt"/>
</dbReference>
<feature type="signal peptide" evidence="10">
    <location>
        <begin position="1"/>
        <end position="22"/>
    </location>
</feature>
<feature type="chain" id="PRO_5042241957" evidence="10">
    <location>
        <begin position="23"/>
        <end position="142"/>
    </location>
</feature>
<dbReference type="PANTHER" id="PTHR22722">
    <property type="entry name" value="LOW-DENSITY LIPOPROTEIN RECEPTOR-RELATED PROTEIN 2-RELATED"/>
    <property type="match status" value="1"/>
</dbReference>
<evidence type="ECO:0000256" key="2">
    <source>
        <dbReference type="ARBA" id="ARBA00022692"/>
    </source>
</evidence>
<organism evidence="11 12">
    <name type="scientific">Mesorhabditis belari</name>
    <dbReference type="NCBI Taxonomy" id="2138241"/>
    <lineage>
        <taxon>Eukaryota</taxon>
        <taxon>Metazoa</taxon>
        <taxon>Ecdysozoa</taxon>
        <taxon>Nematoda</taxon>
        <taxon>Chromadorea</taxon>
        <taxon>Rhabditida</taxon>
        <taxon>Rhabditina</taxon>
        <taxon>Rhabditomorpha</taxon>
        <taxon>Rhabditoidea</taxon>
        <taxon>Rhabditidae</taxon>
        <taxon>Mesorhabditinae</taxon>
        <taxon>Mesorhabditis</taxon>
    </lineage>
</organism>
<dbReference type="Gene3D" id="2.40.128.620">
    <property type="match status" value="1"/>
</dbReference>
<dbReference type="Gene3D" id="4.10.400.10">
    <property type="entry name" value="Low-density Lipoprotein Receptor"/>
    <property type="match status" value="1"/>
</dbReference>
<evidence type="ECO:0000256" key="4">
    <source>
        <dbReference type="ARBA" id="ARBA00022989"/>
    </source>
</evidence>
<evidence type="ECO:0000256" key="3">
    <source>
        <dbReference type="ARBA" id="ARBA00022737"/>
    </source>
</evidence>
<keyword evidence="4" id="KW-1133">Transmembrane helix</keyword>
<dbReference type="SMART" id="SM00192">
    <property type="entry name" value="LDLa"/>
    <property type="match status" value="2"/>
</dbReference>
<dbReference type="Proteomes" id="UP000887575">
    <property type="component" value="Unassembled WGS sequence"/>
</dbReference>
<evidence type="ECO:0000256" key="10">
    <source>
        <dbReference type="SAM" id="SignalP"/>
    </source>
</evidence>
<dbReference type="CDD" id="cd00112">
    <property type="entry name" value="LDLa"/>
    <property type="match status" value="2"/>
</dbReference>
<keyword evidence="11" id="KW-1185">Reference proteome</keyword>
<dbReference type="GO" id="GO:0005886">
    <property type="term" value="C:plasma membrane"/>
    <property type="evidence" value="ECO:0007669"/>
    <property type="project" value="TreeGrafter"/>
</dbReference>
<proteinExistence type="predicted"/>
<evidence type="ECO:0000256" key="7">
    <source>
        <dbReference type="ARBA" id="ARBA00023170"/>
    </source>
</evidence>
<dbReference type="WBParaSite" id="MBELARI_LOCUS21406">
    <property type="protein sequence ID" value="MBELARI_LOCUS21406"/>
    <property type="gene ID" value="MBELARI_LOCUS21406"/>
</dbReference>